<dbReference type="RefSeq" id="WP_015174886.1">
    <property type="nucleotide sequence ID" value="NC_019729.1"/>
</dbReference>
<dbReference type="EMBL" id="CP003614">
    <property type="protein sequence ID" value="AFZ05559.1"/>
    <property type="molecule type" value="Genomic_DNA"/>
</dbReference>
<dbReference type="HOGENOM" id="CLU_3155663_0_0_3"/>
<accession>K9VDK7</accession>
<keyword evidence="2" id="KW-1185">Reference proteome</keyword>
<gene>
    <name evidence="1" type="ORF">Osc7112_1000</name>
</gene>
<proteinExistence type="predicted"/>
<evidence type="ECO:0000313" key="1">
    <source>
        <dbReference type="EMBL" id="AFZ05559.1"/>
    </source>
</evidence>
<dbReference type="KEGG" id="oni:Osc7112_1000"/>
<protein>
    <submittedName>
        <fullName evidence="1">Uncharacterized protein</fullName>
    </submittedName>
</protein>
<evidence type="ECO:0000313" key="2">
    <source>
        <dbReference type="Proteomes" id="UP000010478"/>
    </source>
</evidence>
<name>K9VDK7_9CYAN</name>
<dbReference type="Proteomes" id="UP000010478">
    <property type="component" value="Chromosome"/>
</dbReference>
<organism evidence="1 2">
    <name type="scientific">Phormidium nigroviride PCC 7112</name>
    <dbReference type="NCBI Taxonomy" id="179408"/>
    <lineage>
        <taxon>Bacteria</taxon>
        <taxon>Bacillati</taxon>
        <taxon>Cyanobacteriota</taxon>
        <taxon>Cyanophyceae</taxon>
        <taxon>Oscillatoriophycideae</taxon>
        <taxon>Oscillatoriales</taxon>
        <taxon>Oscillatoriaceae</taxon>
        <taxon>Phormidium</taxon>
    </lineage>
</organism>
<reference evidence="1 2" key="1">
    <citation type="submission" date="2012-05" db="EMBL/GenBank/DDBJ databases">
        <title>Finished chromosome of genome of Oscillatoria sp. PCC 7112.</title>
        <authorList>
            <consortium name="US DOE Joint Genome Institute"/>
            <person name="Gugger M."/>
            <person name="Coursin T."/>
            <person name="Rippka R."/>
            <person name="Tandeau De Marsac N."/>
            <person name="Huntemann M."/>
            <person name="Wei C.-L."/>
            <person name="Han J."/>
            <person name="Detter J.C."/>
            <person name="Han C."/>
            <person name="Tapia R."/>
            <person name="Davenport K."/>
            <person name="Daligault H."/>
            <person name="Erkkila T."/>
            <person name="Gu W."/>
            <person name="Munk A.C.C."/>
            <person name="Teshima H."/>
            <person name="Xu Y."/>
            <person name="Chain P."/>
            <person name="Chen A."/>
            <person name="Krypides N."/>
            <person name="Mavromatis K."/>
            <person name="Markowitz V."/>
            <person name="Szeto E."/>
            <person name="Ivanova N."/>
            <person name="Mikhailova N."/>
            <person name="Ovchinnikova G."/>
            <person name="Pagani I."/>
            <person name="Pati A."/>
            <person name="Goodwin L."/>
            <person name="Peters L."/>
            <person name="Pitluck S."/>
            <person name="Woyke T."/>
            <person name="Kerfeld C."/>
        </authorList>
    </citation>
    <scope>NUCLEOTIDE SEQUENCE [LARGE SCALE GENOMIC DNA]</scope>
    <source>
        <strain evidence="1 2">PCC 7112</strain>
    </source>
</reference>
<dbReference type="AlphaFoldDB" id="K9VDK7"/>
<dbReference type="STRING" id="179408.Osc7112_1000"/>
<sequence length="48" mass="5989">MTPKFVDRQWNFPYAVFALVYRTELNRKGRRGYREKEETDESFRCQRI</sequence>